<gene>
    <name evidence="2" type="ORF">E1283_00765</name>
</gene>
<dbReference type="Proteomes" id="UP000295345">
    <property type="component" value="Unassembled WGS sequence"/>
</dbReference>
<evidence type="ECO:0000313" key="2">
    <source>
        <dbReference type="EMBL" id="TDC80266.1"/>
    </source>
</evidence>
<evidence type="ECO:0000313" key="3">
    <source>
        <dbReference type="Proteomes" id="UP000295345"/>
    </source>
</evidence>
<dbReference type="Pfam" id="PF00753">
    <property type="entry name" value="Lactamase_B"/>
    <property type="match status" value="1"/>
</dbReference>
<reference evidence="2 3" key="1">
    <citation type="submission" date="2019-03" db="EMBL/GenBank/DDBJ databases">
        <title>Draft genome sequences of novel Actinobacteria.</title>
        <authorList>
            <person name="Sahin N."/>
            <person name="Ay H."/>
            <person name="Saygin H."/>
        </authorList>
    </citation>
    <scope>NUCLEOTIDE SEQUENCE [LARGE SCALE GENOMIC DNA]</scope>
    <source>
        <strain evidence="2 3">DSM 41900</strain>
    </source>
</reference>
<dbReference type="OrthoDB" id="2971563at2"/>
<dbReference type="SMART" id="SM00849">
    <property type="entry name" value="Lactamase_B"/>
    <property type="match status" value="1"/>
</dbReference>
<dbReference type="PANTHER" id="PTHR42951">
    <property type="entry name" value="METALLO-BETA-LACTAMASE DOMAIN-CONTAINING"/>
    <property type="match status" value="1"/>
</dbReference>
<dbReference type="Gene3D" id="3.60.15.10">
    <property type="entry name" value="Ribonuclease Z/Hydroxyacylglutathione hydrolase-like"/>
    <property type="match status" value="1"/>
</dbReference>
<dbReference type="AlphaFoldDB" id="A0A4R4TTZ1"/>
<name>A0A4R4TTZ1_9ACTN</name>
<dbReference type="SUPFAM" id="SSF56281">
    <property type="entry name" value="Metallo-hydrolase/oxidoreductase"/>
    <property type="match status" value="1"/>
</dbReference>
<keyword evidence="3" id="KW-1185">Reference proteome</keyword>
<dbReference type="InterPro" id="IPR001279">
    <property type="entry name" value="Metallo-B-lactamas"/>
</dbReference>
<comment type="caution">
    <text evidence="2">The sequence shown here is derived from an EMBL/GenBank/DDBJ whole genome shotgun (WGS) entry which is preliminary data.</text>
</comment>
<protein>
    <submittedName>
        <fullName evidence="2">MBL fold metallo-hydrolase</fullName>
    </submittedName>
</protein>
<organism evidence="2 3">
    <name type="scientific">Streptomyces hainanensis</name>
    <dbReference type="NCBI Taxonomy" id="402648"/>
    <lineage>
        <taxon>Bacteria</taxon>
        <taxon>Bacillati</taxon>
        <taxon>Actinomycetota</taxon>
        <taxon>Actinomycetes</taxon>
        <taxon>Kitasatosporales</taxon>
        <taxon>Streptomycetaceae</taxon>
        <taxon>Streptomyces</taxon>
    </lineage>
</organism>
<dbReference type="InterPro" id="IPR036866">
    <property type="entry name" value="RibonucZ/Hydroxyglut_hydro"/>
</dbReference>
<sequence>MRPRVRQVASDTFLVSGSDTNWVIVRDGDTATLIDSGYPADRDAVLASLAAVAVAPEAVAALLLTHAHADHLGAAQSLRTRYGTPVLAHPEEVPHARRDFLDQVSLGQVAARAWRPGVASWAVRALRAGATADVAVAEPRPFPAPGRLDLPGAPLPVHTPGHTRGHCCYLLPDRGVLVGGDALVTAHPTSRVAGPQLLPAMFHADRARALRSLTALETLPAELLLPGHGPALRTDVRTAVARARESATRTGYSG</sequence>
<feature type="domain" description="Metallo-beta-lactamase" evidence="1">
    <location>
        <begin position="19"/>
        <end position="228"/>
    </location>
</feature>
<dbReference type="GO" id="GO:0016787">
    <property type="term" value="F:hydrolase activity"/>
    <property type="evidence" value="ECO:0007669"/>
    <property type="project" value="UniProtKB-KW"/>
</dbReference>
<dbReference type="PANTHER" id="PTHR42951:SF14">
    <property type="entry name" value="METALLO-BETA-LACTAMASE SUPERFAMILY PROTEIN"/>
    <property type="match status" value="1"/>
</dbReference>
<evidence type="ECO:0000259" key="1">
    <source>
        <dbReference type="SMART" id="SM00849"/>
    </source>
</evidence>
<dbReference type="EMBL" id="SMKI01000004">
    <property type="protein sequence ID" value="TDC80266.1"/>
    <property type="molecule type" value="Genomic_DNA"/>
</dbReference>
<dbReference type="InterPro" id="IPR050855">
    <property type="entry name" value="NDM-1-like"/>
</dbReference>
<keyword evidence="2" id="KW-0378">Hydrolase</keyword>
<dbReference type="RefSeq" id="WP_132815439.1">
    <property type="nucleotide sequence ID" value="NZ_SMKI01000004.1"/>
</dbReference>
<proteinExistence type="predicted"/>
<accession>A0A4R4TTZ1</accession>